<reference evidence="2 3" key="1">
    <citation type="submission" date="2016-10" db="EMBL/GenBank/DDBJ databases">
        <authorList>
            <person name="de Groot N.N."/>
        </authorList>
    </citation>
    <scope>NUCLEOTIDE SEQUENCE [LARGE SCALE GENOMIC DNA]</scope>
    <source>
        <strain evidence="2 3">CGMCC 4.6945</strain>
    </source>
</reference>
<feature type="compositionally biased region" description="Low complexity" evidence="1">
    <location>
        <begin position="265"/>
        <end position="280"/>
    </location>
</feature>
<gene>
    <name evidence="2" type="ORF">SAMN05421867_11726</name>
</gene>
<name>A0A1I1AH96_9CELL</name>
<protein>
    <submittedName>
        <fullName evidence="2">Uncharacterized protein</fullName>
    </submittedName>
</protein>
<dbReference type="AlphaFoldDB" id="A0A1I1AH96"/>
<evidence type="ECO:0000313" key="3">
    <source>
        <dbReference type="Proteomes" id="UP000199012"/>
    </source>
</evidence>
<dbReference type="Proteomes" id="UP000199012">
    <property type="component" value="Unassembled WGS sequence"/>
</dbReference>
<sequence length="372" mass="39774">MPRRRQDARTAAEADAAKHRADEHDADGHDATGHDAAEQDAAEQDATEQDAAEQDGEPDAVAHAAADLYVAPPEEFVRRRDAAARLARSTGDREAAAGIAALRRPTVSAWLVNLLMVDSPLLAGQVRDLGTGLREAAAHLDGPGLRDLDRQRRQLVAALVQRARDVARAEGHRITDAVALEVETTLSAALTDPSVAAEVTSGRLTGPRTHVGFGLPDEAGTSPPPSAPPARVPTASDGRRRRAAEQDAERTRRRERAEAAREAARTALATAREAADVAVRQADDARRAQDEADRHAADARDAEAALEERLADLERQLDAQRRTTQAAAAAARSAAEAAAATRTDRERTAEEVEDAERLLAEAEAEVQRESRT</sequence>
<feature type="region of interest" description="Disordered" evidence="1">
    <location>
        <begin position="200"/>
        <end position="302"/>
    </location>
</feature>
<dbReference type="EMBL" id="FOKA01000017">
    <property type="protein sequence ID" value="SFB35858.1"/>
    <property type="molecule type" value="Genomic_DNA"/>
</dbReference>
<dbReference type="STRING" id="988821.SAMN05421867_11726"/>
<dbReference type="OrthoDB" id="3541690at2"/>
<evidence type="ECO:0000256" key="1">
    <source>
        <dbReference type="SAM" id="MobiDB-lite"/>
    </source>
</evidence>
<feature type="compositionally biased region" description="Low complexity" evidence="1">
    <location>
        <begin position="322"/>
        <end position="341"/>
    </location>
</feature>
<feature type="region of interest" description="Disordered" evidence="1">
    <location>
        <begin position="1"/>
        <end position="59"/>
    </location>
</feature>
<feature type="compositionally biased region" description="Basic and acidic residues" evidence="1">
    <location>
        <begin position="1"/>
        <end position="37"/>
    </location>
</feature>
<feature type="region of interest" description="Disordered" evidence="1">
    <location>
        <begin position="315"/>
        <end position="372"/>
    </location>
</feature>
<keyword evidence="3" id="KW-1185">Reference proteome</keyword>
<dbReference type="RefSeq" id="WP_090034371.1">
    <property type="nucleotide sequence ID" value="NZ_BONM01000020.1"/>
</dbReference>
<feature type="compositionally biased region" description="Basic and acidic residues" evidence="1">
    <location>
        <begin position="281"/>
        <end position="302"/>
    </location>
</feature>
<organism evidence="2 3">
    <name type="scientific">Cellulomonas marina</name>
    <dbReference type="NCBI Taxonomy" id="988821"/>
    <lineage>
        <taxon>Bacteria</taxon>
        <taxon>Bacillati</taxon>
        <taxon>Actinomycetota</taxon>
        <taxon>Actinomycetes</taxon>
        <taxon>Micrococcales</taxon>
        <taxon>Cellulomonadaceae</taxon>
        <taxon>Cellulomonas</taxon>
    </lineage>
</organism>
<feature type="compositionally biased region" description="Basic and acidic residues" evidence="1">
    <location>
        <begin position="342"/>
        <end position="372"/>
    </location>
</feature>
<evidence type="ECO:0000313" key="2">
    <source>
        <dbReference type="EMBL" id="SFB35858.1"/>
    </source>
</evidence>
<feature type="compositionally biased region" description="Pro residues" evidence="1">
    <location>
        <begin position="222"/>
        <end position="231"/>
    </location>
</feature>
<proteinExistence type="predicted"/>
<accession>A0A1I1AH96</accession>
<feature type="compositionally biased region" description="Acidic residues" evidence="1">
    <location>
        <begin position="38"/>
        <end position="58"/>
    </location>
</feature>
<feature type="compositionally biased region" description="Basic and acidic residues" evidence="1">
    <location>
        <begin position="243"/>
        <end position="264"/>
    </location>
</feature>